<evidence type="ECO:0000313" key="2">
    <source>
        <dbReference type="Proteomes" id="UP000507222"/>
    </source>
</evidence>
<evidence type="ECO:0000313" key="1">
    <source>
        <dbReference type="EMBL" id="CAB4286458.1"/>
    </source>
</evidence>
<dbReference type="Proteomes" id="UP000507222">
    <property type="component" value="Unassembled WGS sequence"/>
</dbReference>
<protein>
    <submittedName>
        <fullName evidence="1">Uncharacterized protein</fullName>
    </submittedName>
</protein>
<sequence length="88" mass="10249">MSLKATTSFRYERDAAIRAPWDNAFEAFEALLEHFKANVDLFLLMSNVVMLKLHDSTNLMCLFEQTEQCCRMMVKMHLEETPEISCVL</sequence>
<accession>A0A6J5VKI4</accession>
<organism evidence="1 2">
    <name type="scientific">Prunus armeniaca</name>
    <name type="common">Apricot</name>
    <name type="synonym">Armeniaca vulgaris</name>
    <dbReference type="NCBI Taxonomy" id="36596"/>
    <lineage>
        <taxon>Eukaryota</taxon>
        <taxon>Viridiplantae</taxon>
        <taxon>Streptophyta</taxon>
        <taxon>Embryophyta</taxon>
        <taxon>Tracheophyta</taxon>
        <taxon>Spermatophyta</taxon>
        <taxon>Magnoliopsida</taxon>
        <taxon>eudicotyledons</taxon>
        <taxon>Gunneridae</taxon>
        <taxon>Pentapetalae</taxon>
        <taxon>rosids</taxon>
        <taxon>fabids</taxon>
        <taxon>Rosales</taxon>
        <taxon>Rosaceae</taxon>
        <taxon>Amygdaloideae</taxon>
        <taxon>Amygdaleae</taxon>
        <taxon>Prunus</taxon>
    </lineage>
</organism>
<dbReference type="AlphaFoldDB" id="A0A6J5VKI4"/>
<proteinExistence type="predicted"/>
<name>A0A6J5VKI4_PRUAR</name>
<reference evidence="1 2" key="1">
    <citation type="submission" date="2020-05" db="EMBL/GenBank/DDBJ databases">
        <authorList>
            <person name="Campoy J."/>
            <person name="Schneeberger K."/>
            <person name="Spophaly S."/>
        </authorList>
    </citation>
    <scope>NUCLEOTIDE SEQUENCE [LARGE SCALE GENOMIC DNA]</scope>
    <source>
        <strain evidence="1">PruArmRojPasFocal</strain>
    </source>
</reference>
<gene>
    <name evidence="1" type="ORF">CURHAP_LOCUS43738</name>
</gene>
<dbReference type="EMBL" id="CAEKDK010000007">
    <property type="protein sequence ID" value="CAB4286458.1"/>
    <property type="molecule type" value="Genomic_DNA"/>
</dbReference>